<proteinExistence type="predicted"/>
<dbReference type="Proteomes" id="UP001165405">
    <property type="component" value="Unassembled WGS sequence"/>
</dbReference>
<evidence type="ECO:0000313" key="3">
    <source>
        <dbReference type="EMBL" id="MCF4122433.1"/>
    </source>
</evidence>
<dbReference type="InterPro" id="IPR037523">
    <property type="entry name" value="VOC_core"/>
</dbReference>
<dbReference type="InterPro" id="IPR029068">
    <property type="entry name" value="Glyas_Bleomycin-R_OHBP_Dase"/>
</dbReference>
<dbReference type="Pfam" id="PF00903">
    <property type="entry name" value="Glyoxalase"/>
    <property type="match status" value="1"/>
</dbReference>
<protein>
    <submittedName>
        <fullName evidence="3">VOC family protein</fullName>
    </submittedName>
</protein>
<dbReference type="PROSITE" id="PS51819">
    <property type="entry name" value="VOC"/>
    <property type="match status" value="2"/>
</dbReference>
<organism evidence="3 4">
    <name type="scientific">Antribacter soli</name>
    <dbReference type="NCBI Taxonomy" id="2910976"/>
    <lineage>
        <taxon>Bacteria</taxon>
        <taxon>Bacillati</taxon>
        <taxon>Actinomycetota</taxon>
        <taxon>Actinomycetes</taxon>
        <taxon>Micrococcales</taxon>
        <taxon>Promicromonosporaceae</taxon>
        <taxon>Antribacter</taxon>
    </lineage>
</organism>
<dbReference type="RefSeq" id="WP_236090227.1">
    <property type="nucleotide sequence ID" value="NZ_JAKGSG010000042.1"/>
</dbReference>
<dbReference type="Gene3D" id="3.10.180.10">
    <property type="entry name" value="2,3-Dihydroxybiphenyl 1,2-Dioxygenase, domain 1"/>
    <property type="match status" value="2"/>
</dbReference>
<evidence type="ECO:0000313" key="4">
    <source>
        <dbReference type="Proteomes" id="UP001165405"/>
    </source>
</evidence>
<comment type="caution">
    <text evidence="3">The sequence shown here is derived from an EMBL/GenBank/DDBJ whole genome shotgun (WGS) entry which is preliminary data.</text>
</comment>
<dbReference type="CDD" id="cd16359">
    <property type="entry name" value="VOC_BsCatE_like_C"/>
    <property type="match status" value="1"/>
</dbReference>
<evidence type="ECO:0000256" key="1">
    <source>
        <dbReference type="ARBA" id="ARBA00022723"/>
    </source>
</evidence>
<feature type="domain" description="VOC" evidence="2">
    <location>
        <begin position="190"/>
        <end position="305"/>
    </location>
</feature>
<keyword evidence="4" id="KW-1185">Reference proteome</keyword>
<dbReference type="InterPro" id="IPR004360">
    <property type="entry name" value="Glyas_Fos-R_dOase_dom"/>
</dbReference>
<reference evidence="3" key="1">
    <citation type="submission" date="2022-01" db="EMBL/GenBank/DDBJ databases">
        <title>Antribacter sp. nov., isolated from Guizhou of China.</title>
        <authorList>
            <person name="Chengliang C."/>
            <person name="Ya Z."/>
        </authorList>
    </citation>
    <scope>NUCLEOTIDE SEQUENCE</scope>
    <source>
        <strain evidence="3">KLBMP 9083</strain>
    </source>
</reference>
<dbReference type="PANTHER" id="PTHR43279:SF1">
    <property type="entry name" value="CATECHOL-2,3-DIOXYGENASE"/>
    <property type="match status" value="1"/>
</dbReference>
<dbReference type="GO" id="GO:0004462">
    <property type="term" value="F:lactoylglutathione lyase activity"/>
    <property type="evidence" value="ECO:0007669"/>
    <property type="project" value="InterPro"/>
</dbReference>
<dbReference type="EMBL" id="JAKGSG010000042">
    <property type="protein sequence ID" value="MCF4122433.1"/>
    <property type="molecule type" value="Genomic_DNA"/>
</dbReference>
<dbReference type="GO" id="GO:0046872">
    <property type="term" value="F:metal ion binding"/>
    <property type="evidence" value="ECO:0007669"/>
    <property type="project" value="UniProtKB-KW"/>
</dbReference>
<dbReference type="AlphaFoldDB" id="A0AA41QFD7"/>
<sequence length="305" mass="32728">MTDLLAPETSMQAVTLHVADLDLMTRYYRDALLLHELQAPEELGLTPAELAETAVLGRGGRPLVILRRRPGLPRPARGEAGLFHTAVLFDGAPALAAALAAVATTAPSTFTGSADHLVSEAFYFTDPEGNGVELYHDRPRDTWAWDGGRIQMDTRYLDPNAFLAQHLTPDARDLVRTAPEDRPRTPAGAVVGHVHLQVGDVPSARDFYVGALGFEETAAMPSALFVSAGGYHHHMAMNTWNSRGAGPRAATTLGLATVGIEVPTTEDVAALRDRLTRAGVATADDGATLRFDDPWNNHLEVRATA</sequence>
<feature type="domain" description="VOC" evidence="2">
    <location>
        <begin position="10"/>
        <end position="137"/>
    </location>
</feature>
<dbReference type="PANTHER" id="PTHR43279">
    <property type="entry name" value="CATECHOL-2,3-DIOXYGENASE"/>
    <property type="match status" value="1"/>
</dbReference>
<dbReference type="PROSITE" id="PS00934">
    <property type="entry name" value="GLYOXALASE_I_1"/>
    <property type="match status" value="1"/>
</dbReference>
<gene>
    <name evidence="3" type="ORF">L1785_15755</name>
</gene>
<accession>A0AA41QFD7</accession>
<name>A0AA41QFD7_9MICO</name>
<keyword evidence="1" id="KW-0479">Metal-binding</keyword>
<evidence type="ECO:0000259" key="2">
    <source>
        <dbReference type="PROSITE" id="PS51819"/>
    </source>
</evidence>
<dbReference type="SUPFAM" id="SSF54593">
    <property type="entry name" value="Glyoxalase/Bleomycin resistance protein/Dihydroxybiphenyl dioxygenase"/>
    <property type="match status" value="2"/>
</dbReference>
<dbReference type="InterPro" id="IPR018146">
    <property type="entry name" value="Glyoxalase_1_CS"/>
</dbReference>